<dbReference type="PANTHER" id="PTHR44846:SF17">
    <property type="entry name" value="GNTR-FAMILY TRANSCRIPTIONAL REGULATOR"/>
    <property type="match status" value="1"/>
</dbReference>
<protein>
    <submittedName>
        <fullName evidence="6">Winged helix-turn-helix transcriptional regulator</fullName>
    </submittedName>
</protein>
<keyword evidence="7" id="KW-1185">Reference proteome</keyword>
<dbReference type="SMART" id="SM00345">
    <property type="entry name" value="HTH_GNTR"/>
    <property type="match status" value="1"/>
</dbReference>
<dbReference type="EMBL" id="JAGTPG010000002">
    <property type="protein sequence ID" value="MBR8642458.1"/>
    <property type="molecule type" value="Genomic_DNA"/>
</dbReference>
<dbReference type="InterPro" id="IPR000524">
    <property type="entry name" value="Tscrpt_reg_HTH_GntR"/>
</dbReference>
<keyword evidence="2" id="KW-0238">DNA-binding</keyword>
<dbReference type="SUPFAM" id="SSF46785">
    <property type="entry name" value="Winged helix' DNA-binding domain"/>
    <property type="match status" value="1"/>
</dbReference>
<evidence type="ECO:0000256" key="1">
    <source>
        <dbReference type="ARBA" id="ARBA00023015"/>
    </source>
</evidence>
<dbReference type="Proteomes" id="UP000682308">
    <property type="component" value="Unassembled WGS sequence"/>
</dbReference>
<feature type="domain" description="HTH gntR-type" evidence="5">
    <location>
        <begin position="2"/>
        <end position="70"/>
    </location>
</feature>
<evidence type="ECO:0000256" key="2">
    <source>
        <dbReference type="ARBA" id="ARBA00023125"/>
    </source>
</evidence>
<dbReference type="GO" id="GO:0003677">
    <property type="term" value="F:DNA binding"/>
    <property type="evidence" value="ECO:0007669"/>
    <property type="project" value="UniProtKB-KW"/>
</dbReference>
<name>A0A941FD50_9ACTN</name>
<sequence length="113" mass="12260">MAPKWRELADRLAEQIKSGEYPPGAQLPQIRELVEAGEGSKETVHKAYKALETEGLVTSTRGHGTVVRPAPRLSVWVSPGMTSRSGATGTKSHSSPTESHRDARTSATSRRRP</sequence>
<accession>A0A941FD50</accession>
<dbReference type="CDD" id="cd07377">
    <property type="entry name" value="WHTH_GntR"/>
    <property type="match status" value="1"/>
</dbReference>
<keyword evidence="3" id="KW-0804">Transcription</keyword>
<reference evidence="6 7" key="1">
    <citation type="submission" date="2021-04" db="EMBL/GenBank/DDBJ databases">
        <title>Characterization of the biosynthetic gene cluster of new lipopeptides with antitumor activity in the genome of the marine Streptomyces PHM034.</title>
        <authorList>
            <person name="Ceniceros A."/>
            <person name="Canedo L."/>
            <person name="Mendez C."/>
            <person name="Olano C."/>
            <person name="Schleissner C."/>
            <person name="Cuevas C."/>
            <person name="De La Calle F."/>
            <person name="Salas J.A."/>
        </authorList>
    </citation>
    <scope>NUCLEOTIDE SEQUENCE [LARGE SCALE GENOMIC DNA]</scope>
    <source>
        <strain evidence="6 7">PHM034</strain>
    </source>
</reference>
<evidence type="ECO:0000313" key="6">
    <source>
        <dbReference type="EMBL" id="MBR8642458.1"/>
    </source>
</evidence>
<gene>
    <name evidence="6" type="ORF">KEF29_31915</name>
</gene>
<dbReference type="InterPro" id="IPR036388">
    <property type="entry name" value="WH-like_DNA-bd_sf"/>
</dbReference>
<dbReference type="InterPro" id="IPR036390">
    <property type="entry name" value="WH_DNA-bd_sf"/>
</dbReference>
<dbReference type="Pfam" id="PF00392">
    <property type="entry name" value="GntR"/>
    <property type="match status" value="1"/>
</dbReference>
<dbReference type="Gene3D" id="1.10.10.10">
    <property type="entry name" value="Winged helix-like DNA-binding domain superfamily/Winged helix DNA-binding domain"/>
    <property type="match status" value="1"/>
</dbReference>
<evidence type="ECO:0000313" key="7">
    <source>
        <dbReference type="Proteomes" id="UP000682308"/>
    </source>
</evidence>
<evidence type="ECO:0000259" key="5">
    <source>
        <dbReference type="PROSITE" id="PS50949"/>
    </source>
</evidence>
<keyword evidence="1" id="KW-0805">Transcription regulation</keyword>
<feature type="region of interest" description="Disordered" evidence="4">
    <location>
        <begin position="60"/>
        <end position="113"/>
    </location>
</feature>
<dbReference type="PROSITE" id="PS50949">
    <property type="entry name" value="HTH_GNTR"/>
    <property type="match status" value="1"/>
</dbReference>
<dbReference type="GO" id="GO:0045892">
    <property type="term" value="P:negative regulation of DNA-templated transcription"/>
    <property type="evidence" value="ECO:0007669"/>
    <property type="project" value="TreeGrafter"/>
</dbReference>
<dbReference type="PANTHER" id="PTHR44846">
    <property type="entry name" value="MANNOSYL-D-GLYCERATE TRANSPORT/METABOLISM SYSTEM REPRESSOR MNGR-RELATED"/>
    <property type="match status" value="1"/>
</dbReference>
<dbReference type="AlphaFoldDB" id="A0A941FD50"/>
<dbReference type="InterPro" id="IPR050679">
    <property type="entry name" value="Bact_HTH_transcr_reg"/>
</dbReference>
<comment type="caution">
    <text evidence="6">The sequence shown here is derived from an EMBL/GenBank/DDBJ whole genome shotgun (WGS) entry which is preliminary data.</text>
</comment>
<dbReference type="GO" id="GO:0003700">
    <property type="term" value="F:DNA-binding transcription factor activity"/>
    <property type="evidence" value="ECO:0007669"/>
    <property type="project" value="InterPro"/>
</dbReference>
<feature type="compositionally biased region" description="Polar residues" evidence="4">
    <location>
        <begin position="80"/>
        <end position="97"/>
    </location>
</feature>
<evidence type="ECO:0000256" key="4">
    <source>
        <dbReference type="SAM" id="MobiDB-lite"/>
    </source>
</evidence>
<organism evidence="6 7">
    <name type="scientific">Streptomyces tuirus</name>
    <dbReference type="NCBI Taxonomy" id="68278"/>
    <lineage>
        <taxon>Bacteria</taxon>
        <taxon>Bacillati</taxon>
        <taxon>Actinomycetota</taxon>
        <taxon>Actinomycetes</taxon>
        <taxon>Kitasatosporales</taxon>
        <taxon>Streptomycetaceae</taxon>
        <taxon>Streptomyces</taxon>
    </lineage>
</organism>
<proteinExistence type="predicted"/>
<evidence type="ECO:0000256" key="3">
    <source>
        <dbReference type="ARBA" id="ARBA00023163"/>
    </source>
</evidence>